<sequence>MTRLQLSVAALRLANAFDYPSNGFCYSAYSLSLIGSVTCHGS</sequence>
<name>A0AB36FSS4_ALTMA</name>
<accession>A0AB36FSS4</accession>
<protein>
    <submittedName>
        <fullName evidence="1">Uncharacterized protein</fullName>
    </submittedName>
</protein>
<dbReference type="AlphaFoldDB" id="A0AB36FSS4"/>
<gene>
    <name evidence="1" type="ORF">BFV95_2758</name>
</gene>
<evidence type="ECO:0000313" key="2">
    <source>
        <dbReference type="Proteomes" id="UP000095392"/>
    </source>
</evidence>
<keyword evidence="2" id="KW-1185">Reference proteome</keyword>
<dbReference type="Proteomes" id="UP000095392">
    <property type="component" value="Unassembled WGS sequence"/>
</dbReference>
<proteinExistence type="predicted"/>
<evidence type="ECO:0000313" key="1">
    <source>
        <dbReference type="EMBL" id="OES30394.1"/>
    </source>
</evidence>
<organism evidence="1 2">
    <name type="scientific">Alteromonas macleodii</name>
    <name type="common">Pseudoalteromonas macleodii</name>
    <dbReference type="NCBI Taxonomy" id="28108"/>
    <lineage>
        <taxon>Bacteria</taxon>
        <taxon>Pseudomonadati</taxon>
        <taxon>Pseudomonadota</taxon>
        <taxon>Gammaproteobacteria</taxon>
        <taxon>Alteromonadales</taxon>
        <taxon>Alteromonadaceae</taxon>
        <taxon>Alteromonas/Salinimonas group</taxon>
        <taxon>Alteromonas</taxon>
    </lineage>
</organism>
<dbReference type="EMBL" id="MIPY01000020">
    <property type="protein sequence ID" value="OES30394.1"/>
    <property type="molecule type" value="Genomic_DNA"/>
</dbReference>
<reference evidence="1 2" key="1">
    <citation type="submission" date="2016-09" db="EMBL/GenBank/DDBJ databases">
        <title>Draft Genome Sequence of four Alteromonas macleodii strains isolated from copper coupons and grown long-term at elevated copper levels.</title>
        <authorList>
            <person name="Cusick K."/>
            <person name="Dale J."/>
            <person name="Little B."/>
            <person name="Biffinger J."/>
        </authorList>
    </citation>
    <scope>NUCLEOTIDE SEQUENCE [LARGE SCALE GENOMIC DNA]</scope>
    <source>
        <strain evidence="1 2">KCP01</strain>
    </source>
</reference>
<comment type="caution">
    <text evidence="1">The sequence shown here is derived from an EMBL/GenBank/DDBJ whole genome shotgun (WGS) entry which is preliminary data.</text>
</comment>